<dbReference type="EMBL" id="SRLO01000429">
    <property type="protein sequence ID" value="TNN56397.1"/>
    <property type="molecule type" value="Genomic_DNA"/>
</dbReference>
<gene>
    <name evidence="2" type="ORF">EYF80_033357</name>
</gene>
<feature type="region of interest" description="Disordered" evidence="1">
    <location>
        <begin position="1"/>
        <end position="56"/>
    </location>
</feature>
<comment type="caution">
    <text evidence="2">The sequence shown here is derived from an EMBL/GenBank/DDBJ whole genome shotgun (WGS) entry which is preliminary data.</text>
</comment>
<protein>
    <submittedName>
        <fullName evidence="2">Uncharacterized protein</fullName>
    </submittedName>
</protein>
<feature type="compositionally biased region" description="Basic and acidic residues" evidence="1">
    <location>
        <begin position="37"/>
        <end position="56"/>
    </location>
</feature>
<name>A0A4Z2GS46_9TELE</name>
<evidence type="ECO:0000313" key="3">
    <source>
        <dbReference type="Proteomes" id="UP000314294"/>
    </source>
</evidence>
<evidence type="ECO:0000256" key="1">
    <source>
        <dbReference type="SAM" id="MobiDB-lite"/>
    </source>
</evidence>
<sequence>MEGWRDGGVGKQKRMDSHARLTPAVRLTARLSLSDRPGSETRRGSETRTRAETGSHEEIHTELQWFLNGSLEGVVVLRRTVTY</sequence>
<evidence type="ECO:0000313" key="2">
    <source>
        <dbReference type="EMBL" id="TNN56397.1"/>
    </source>
</evidence>
<dbReference type="Proteomes" id="UP000314294">
    <property type="component" value="Unassembled WGS sequence"/>
</dbReference>
<keyword evidence="3" id="KW-1185">Reference proteome</keyword>
<proteinExistence type="predicted"/>
<reference evidence="2 3" key="1">
    <citation type="submission" date="2019-03" db="EMBL/GenBank/DDBJ databases">
        <title>First draft genome of Liparis tanakae, snailfish: a comprehensive survey of snailfish specific genes.</title>
        <authorList>
            <person name="Kim W."/>
            <person name="Song I."/>
            <person name="Jeong J.-H."/>
            <person name="Kim D."/>
            <person name="Kim S."/>
            <person name="Ryu S."/>
            <person name="Song J.Y."/>
            <person name="Lee S.K."/>
        </authorList>
    </citation>
    <scope>NUCLEOTIDE SEQUENCE [LARGE SCALE GENOMIC DNA]</scope>
    <source>
        <tissue evidence="2">Muscle</tissue>
    </source>
</reference>
<feature type="compositionally biased region" description="Gly residues" evidence="1">
    <location>
        <begin position="1"/>
        <end position="10"/>
    </location>
</feature>
<organism evidence="2 3">
    <name type="scientific">Liparis tanakae</name>
    <name type="common">Tanaka's snailfish</name>
    <dbReference type="NCBI Taxonomy" id="230148"/>
    <lineage>
        <taxon>Eukaryota</taxon>
        <taxon>Metazoa</taxon>
        <taxon>Chordata</taxon>
        <taxon>Craniata</taxon>
        <taxon>Vertebrata</taxon>
        <taxon>Euteleostomi</taxon>
        <taxon>Actinopterygii</taxon>
        <taxon>Neopterygii</taxon>
        <taxon>Teleostei</taxon>
        <taxon>Neoteleostei</taxon>
        <taxon>Acanthomorphata</taxon>
        <taxon>Eupercaria</taxon>
        <taxon>Perciformes</taxon>
        <taxon>Cottioidei</taxon>
        <taxon>Cottales</taxon>
        <taxon>Liparidae</taxon>
        <taxon>Liparis</taxon>
    </lineage>
</organism>
<accession>A0A4Z2GS46</accession>
<dbReference type="AlphaFoldDB" id="A0A4Z2GS46"/>